<evidence type="ECO:0000313" key="1">
    <source>
        <dbReference type="EMBL" id="OAQ86293.1"/>
    </source>
</evidence>
<dbReference type="EMBL" id="LSBI01000001">
    <property type="protein sequence ID" value="OAQ94253.1"/>
    <property type="molecule type" value="Genomic_DNA"/>
</dbReference>
<dbReference type="Proteomes" id="UP000078340">
    <property type="component" value="Unassembled WGS sequence"/>
</dbReference>
<sequence>MLETPSATLDYALLHTSKVSPRDRAVGTRATQHKANHLHHARLSSSSQRFLTPLSCVHVGSACLSCRLAARHVCQLLLPL</sequence>
<dbReference type="Proteomes" id="UP000078240">
    <property type="component" value="Unassembled WGS sequence"/>
</dbReference>
<reference evidence="2 3" key="1">
    <citation type="submission" date="2016-02" db="EMBL/GenBank/DDBJ databases">
        <title>Biosynthesis of antibiotic leucinostatins and their inhibition on Phytophthora in bio-control Purpureocillium lilacinum.</title>
        <authorList>
            <person name="Wang G."/>
            <person name="Liu Z."/>
            <person name="Lin R."/>
            <person name="Li E."/>
            <person name="Mao Z."/>
            <person name="Ling J."/>
            <person name="Yin W."/>
            <person name="Xie B."/>
        </authorList>
    </citation>
    <scope>NUCLEOTIDE SEQUENCE [LARGE SCALE GENOMIC DNA]</scope>
    <source>
        <strain evidence="1">PLBJ-1</strain>
        <strain evidence="2">PLFJ-1</strain>
    </source>
</reference>
<evidence type="ECO:0000313" key="3">
    <source>
        <dbReference type="Proteomes" id="UP000078340"/>
    </source>
</evidence>
<evidence type="ECO:0000313" key="2">
    <source>
        <dbReference type="EMBL" id="OAQ94253.1"/>
    </source>
</evidence>
<organism evidence="2 3">
    <name type="scientific">Purpureocillium lilacinum</name>
    <name type="common">Paecilomyces lilacinus</name>
    <dbReference type="NCBI Taxonomy" id="33203"/>
    <lineage>
        <taxon>Eukaryota</taxon>
        <taxon>Fungi</taxon>
        <taxon>Dikarya</taxon>
        <taxon>Ascomycota</taxon>
        <taxon>Pezizomycotina</taxon>
        <taxon>Sordariomycetes</taxon>
        <taxon>Hypocreomycetidae</taxon>
        <taxon>Hypocreales</taxon>
        <taxon>Ophiocordycipitaceae</taxon>
        <taxon>Purpureocillium</taxon>
    </lineage>
</organism>
<name>A0A179HY48_PURLI</name>
<protein>
    <submittedName>
        <fullName evidence="2">Uncharacterized protein</fullName>
    </submittedName>
</protein>
<proteinExistence type="predicted"/>
<comment type="caution">
    <text evidence="2">The sequence shown here is derived from an EMBL/GenBank/DDBJ whole genome shotgun (WGS) entry which is preliminary data.</text>
</comment>
<dbReference type="AlphaFoldDB" id="A0A179HY48"/>
<accession>A0A179HY48</accession>
<dbReference type="EMBL" id="LSBH01000001">
    <property type="protein sequence ID" value="OAQ86293.1"/>
    <property type="molecule type" value="Genomic_DNA"/>
</dbReference>
<gene>
    <name evidence="1" type="ORF">VFPBJ_00333</name>
    <name evidence="2" type="ORF">VFPFJ_00362</name>
</gene>